<keyword evidence="3" id="KW-0175">Coiled coil</keyword>
<evidence type="ECO:0000256" key="2">
    <source>
        <dbReference type="ARBA" id="ARBA00022679"/>
    </source>
</evidence>
<dbReference type="PIRSF" id="PIRSF004553">
    <property type="entry name" value="CHP00095"/>
    <property type="match status" value="1"/>
</dbReference>
<proteinExistence type="predicted"/>
<dbReference type="InterPro" id="IPR002052">
    <property type="entry name" value="DNA_methylase_N6_adenine_CS"/>
</dbReference>
<dbReference type="GO" id="GO:0008168">
    <property type="term" value="F:methyltransferase activity"/>
    <property type="evidence" value="ECO:0007669"/>
    <property type="project" value="UniProtKB-KW"/>
</dbReference>
<evidence type="ECO:0000256" key="3">
    <source>
        <dbReference type="SAM" id="Coils"/>
    </source>
</evidence>
<dbReference type="GO" id="GO:0031167">
    <property type="term" value="P:rRNA methylation"/>
    <property type="evidence" value="ECO:0007669"/>
    <property type="project" value="InterPro"/>
</dbReference>
<evidence type="ECO:0000313" key="5">
    <source>
        <dbReference type="Proteomes" id="UP000521032"/>
    </source>
</evidence>
<dbReference type="AlphaFoldDB" id="A0A6V7RDJ8"/>
<dbReference type="InterPro" id="IPR029063">
    <property type="entry name" value="SAM-dependent_MTases_sf"/>
</dbReference>
<reference evidence="4 5" key="1">
    <citation type="submission" date="2020-07" db="EMBL/GenBank/DDBJ databases">
        <authorList>
            <person name="Criscuolo A."/>
        </authorList>
    </citation>
    <scope>NUCLEOTIDE SEQUENCE [LARGE SCALE GENOMIC DNA]</scope>
    <source>
        <strain evidence="5">CIP 111030</strain>
    </source>
</reference>
<name>A0A6V7RDJ8_9BACL</name>
<dbReference type="CDD" id="cd02440">
    <property type="entry name" value="AdoMet_MTases"/>
    <property type="match status" value="1"/>
</dbReference>
<dbReference type="PROSITE" id="PS00092">
    <property type="entry name" value="N6_MTASE"/>
    <property type="match status" value="1"/>
</dbReference>
<feature type="coiled-coil region" evidence="3">
    <location>
        <begin position="68"/>
        <end position="102"/>
    </location>
</feature>
<dbReference type="PANTHER" id="PTHR43542">
    <property type="entry name" value="METHYLTRANSFERASE"/>
    <property type="match status" value="1"/>
</dbReference>
<keyword evidence="1 4" id="KW-0489">Methyltransferase</keyword>
<evidence type="ECO:0000313" key="4">
    <source>
        <dbReference type="EMBL" id="CAD2075856.1"/>
    </source>
</evidence>
<keyword evidence="5" id="KW-1185">Reference proteome</keyword>
<dbReference type="SUPFAM" id="SSF53335">
    <property type="entry name" value="S-adenosyl-L-methionine-dependent methyltransferases"/>
    <property type="match status" value="1"/>
</dbReference>
<accession>A0A6V7RDJ8</accession>
<protein>
    <submittedName>
        <fullName evidence="4">Ribosomal RNA small subunit methyltransferase D</fullName>
    </submittedName>
</protein>
<dbReference type="Proteomes" id="UP000521032">
    <property type="component" value="Unassembled WGS sequence"/>
</dbReference>
<dbReference type="Gene3D" id="3.40.50.150">
    <property type="entry name" value="Vaccinia Virus protein VP39"/>
    <property type="match status" value="1"/>
</dbReference>
<dbReference type="EMBL" id="CAJEWE010000010">
    <property type="protein sequence ID" value="CAD2075856.1"/>
    <property type="molecule type" value="Genomic_DNA"/>
</dbReference>
<dbReference type="NCBIfam" id="TIGR00095">
    <property type="entry name" value="16S rRNA (guanine(966)-N(2))-methyltransferase RsmD"/>
    <property type="match status" value="1"/>
</dbReference>
<sequence length="180" mass="20515">MRIIAGKYKNKRIETLNKNDTRPTGEKLRESMFSSLGAIYGDILDLFGGSGALTIEAISRGGERAIIIDGAMDAIKVIKNNVEDLDEEIEVYRNDYRRAIKALHKRERQFDFIFIDPPYNKKVADIAIHMIDEFDLLKPDGTIIVESGKNEHIKIAPFELEKAIEQGTTKCQFLRRDLND</sequence>
<organism evidence="4 5">
    <name type="scientific">Phocicoccus schoeneichii</name>
    <dbReference type="NCBI Taxonomy" id="1812261"/>
    <lineage>
        <taxon>Bacteria</taxon>
        <taxon>Bacillati</taxon>
        <taxon>Bacillota</taxon>
        <taxon>Bacilli</taxon>
        <taxon>Bacillales</taxon>
        <taxon>Salinicoccaceae</taxon>
        <taxon>Phocicoccus</taxon>
    </lineage>
</organism>
<dbReference type="InterPro" id="IPR004398">
    <property type="entry name" value="RNA_MeTrfase_RsmD"/>
</dbReference>
<dbReference type="PANTHER" id="PTHR43542:SF1">
    <property type="entry name" value="METHYLTRANSFERASE"/>
    <property type="match status" value="1"/>
</dbReference>
<comment type="caution">
    <text evidence="4">The sequence shown here is derived from an EMBL/GenBank/DDBJ whole genome shotgun (WGS) entry which is preliminary data.</text>
</comment>
<dbReference type="Pfam" id="PF03602">
    <property type="entry name" value="Cons_hypoth95"/>
    <property type="match status" value="1"/>
</dbReference>
<evidence type="ECO:0000256" key="1">
    <source>
        <dbReference type="ARBA" id="ARBA00022603"/>
    </source>
</evidence>
<keyword evidence="2 4" id="KW-0808">Transferase</keyword>
<dbReference type="GO" id="GO:0003676">
    <property type="term" value="F:nucleic acid binding"/>
    <property type="evidence" value="ECO:0007669"/>
    <property type="project" value="InterPro"/>
</dbReference>
<gene>
    <name evidence="4" type="primary">rsmD</name>
    <name evidence="4" type="ORF">JEOSCH030_00922</name>
</gene>